<dbReference type="SUPFAM" id="SSF53098">
    <property type="entry name" value="Ribonuclease H-like"/>
    <property type="match status" value="1"/>
</dbReference>
<sequence>MPKCNARDDWFFKDDMQGNKVSDWGRKTDCSSEIFCSICICTVDVKKGFQSLTQHAATKKHKQNAHIKLNIKQLKLTTSTNTTIENNSRIEDTLVEKSSKSTTFSTVHLYSISDQSVVAELIWALKVVSSNYSFASSDGIVEVFKTMFPNAIPKGFSMSRSKLTYLITDALGPYFREELIKDIANEYFSIIYDETTNSGGNKELQVLIRYYSTSKCKIITQHLQTVFIGKATADILSEKIVSAVENSNLSLSKLLMLGSDGPNVNKKVARLINDQILHCRSKNLINIGTCSIHTIHNAFLKGIDKFGENAEQLIISIYYYFKGWPTRWEEFETILDKLKLPIRRFIKHVPSRWLTLHDSANRVLENWSAVEYYFLKFIPQHKSSVLTTNSYKKIREFLLIITIKCEMIFIQSSAKIFIKYTGTMQKSEPLVHVMYTELHNLLCTLVGRICKTEYIPKSFFNIKVNDLLTVEKMIAVKDIVVNNLIQEEFKEKKMVGKDILFFLKNVQQHYIAAFKHVLETSPIQNSFLKHLQCLGPLERLKSRSCNSILKLSNDLPFDVDDDILLDEWKLLQLDKDEKESDLNRIDIYWKQFFEKKNSTNNLKYPNVTKIVKSCLSLVHGSADVERNFSISGKMLTDERACMNERTLNALLVTKDSLKQYQNKPELVLMTKKLITMAKGAHKHYQNYLEEQKLIKHQKNENKKIEVQIMKQLEETQNKVKENQQEIQEKEKLLKIAREKETQKRSVANKLFEEANKRLKKAILENNIQEAELAHAMLEGVNTVKKEEEQKKKTADALQIQLEKKKASLIQHLSGAK</sequence>
<reference evidence="3 4" key="1">
    <citation type="submission" date="2023-01" db="EMBL/GenBank/DDBJ databases">
        <authorList>
            <person name="Whitehead M."/>
        </authorList>
    </citation>
    <scope>NUCLEOTIDE SEQUENCE [LARGE SCALE GENOMIC DNA]</scope>
</reference>
<evidence type="ECO:0000313" key="3">
    <source>
        <dbReference type="EMBL" id="CAI6359168.1"/>
    </source>
</evidence>
<feature type="coiled-coil region" evidence="1">
    <location>
        <begin position="694"/>
        <end position="804"/>
    </location>
</feature>
<dbReference type="InterPro" id="IPR012337">
    <property type="entry name" value="RNaseH-like_sf"/>
</dbReference>
<proteinExistence type="predicted"/>
<organism evidence="3 4">
    <name type="scientific">Macrosiphum euphorbiae</name>
    <name type="common">potato aphid</name>
    <dbReference type="NCBI Taxonomy" id="13131"/>
    <lineage>
        <taxon>Eukaryota</taxon>
        <taxon>Metazoa</taxon>
        <taxon>Ecdysozoa</taxon>
        <taxon>Arthropoda</taxon>
        <taxon>Hexapoda</taxon>
        <taxon>Insecta</taxon>
        <taxon>Pterygota</taxon>
        <taxon>Neoptera</taxon>
        <taxon>Paraneoptera</taxon>
        <taxon>Hemiptera</taxon>
        <taxon>Sternorrhyncha</taxon>
        <taxon>Aphidomorpha</taxon>
        <taxon>Aphidoidea</taxon>
        <taxon>Aphididae</taxon>
        <taxon>Macrosiphini</taxon>
        <taxon>Macrosiphum</taxon>
    </lineage>
</organism>
<dbReference type="Proteomes" id="UP001160148">
    <property type="component" value="Unassembled WGS sequence"/>
</dbReference>
<comment type="caution">
    <text evidence="3">The sequence shown here is derived from an EMBL/GenBank/DDBJ whole genome shotgun (WGS) entry which is preliminary data.</text>
</comment>
<feature type="domain" description="HAT C-terminal dimerisation" evidence="2">
    <location>
        <begin position="587"/>
        <end position="656"/>
    </location>
</feature>
<evidence type="ECO:0000259" key="2">
    <source>
        <dbReference type="Pfam" id="PF05699"/>
    </source>
</evidence>
<dbReference type="InterPro" id="IPR008906">
    <property type="entry name" value="HATC_C_dom"/>
</dbReference>
<protein>
    <recommendedName>
        <fullName evidence="2">HAT C-terminal dimerisation domain-containing protein</fullName>
    </recommendedName>
</protein>
<accession>A0AAV0WTL5</accession>
<dbReference type="GO" id="GO:0046983">
    <property type="term" value="F:protein dimerization activity"/>
    <property type="evidence" value="ECO:0007669"/>
    <property type="project" value="InterPro"/>
</dbReference>
<dbReference type="Pfam" id="PF05699">
    <property type="entry name" value="Dimer_Tnp_hAT"/>
    <property type="match status" value="1"/>
</dbReference>
<name>A0AAV0WTL5_9HEMI</name>
<evidence type="ECO:0000313" key="4">
    <source>
        <dbReference type="Proteomes" id="UP001160148"/>
    </source>
</evidence>
<keyword evidence="4" id="KW-1185">Reference proteome</keyword>
<evidence type="ECO:0000256" key="1">
    <source>
        <dbReference type="SAM" id="Coils"/>
    </source>
</evidence>
<dbReference type="PANTHER" id="PTHR37162:SF11">
    <property type="match status" value="1"/>
</dbReference>
<dbReference type="AlphaFoldDB" id="A0AAV0WTL5"/>
<keyword evidence="1" id="KW-0175">Coiled coil</keyword>
<dbReference type="EMBL" id="CARXXK010000002">
    <property type="protein sequence ID" value="CAI6359168.1"/>
    <property type="molecule type" value="Genomic_DNA"/>
</dbReference>
<dbReference type="PANTHER" id="PTHR37162">
    <property type="entry name" value="HAT FAMILY DIMERISATION DOMAINCONTAINING PROTEIN-RELATED"/>
    <property type="match status" value="1"/>
</dbReference>
<gene>
    <name evidence="3" type="ORF">MEUPH1_LOCUS14602</name>
</gene>